<dbReference type="GO" id="GO:0019856">
    <property type="term" value="P:pyrimidine nucleobase biosynthetic process"/>
    <property type="evidence" value="ECO:0007669"/>
    <property type="project" value="TreeGrafter"/>
</dbReference>
<dbReference type="InterPro" id="IPR027417">
    <property type="entry name" value="P-loop_NTPase"/>
</dbReference>
<dbReference type="GO" id="GO:0044210">
    <property type="term" value="P:'de novo' CTP biosynthetic process"/>
    <property type="evidence" value="ECO:0007669"/>
    <property type="project" value="UniProtKB-UniRule"/>
</dbReference>
<feature type="binding site" evidence="11">
    <location>
        <position position="54"/>
    </location>
    <ligand>
        <name>L-glutamine</name>
        <dbReference type="ChEBI" id="CHEBI:58359"/>
    </ligand>
</feature>
<feature type="binding site" evidence="11">
    <location>
        <begin position="188"/>
        <end position="193"/>
    </location>
    <ligand>
        <name>UTP</name>
        <dbReference type="ChEBI" id="CHEBI:46398"/>
    </ligand>
</feature>
<feature type="binding site" evidence="11">
    <location>
        <position position="224"/>
    </location>
    <ligand>
        <name>UTP</name>
        <dbReference type="ChEBI" id="CHEBI:46398"/>
    </ligand>
</feature>
<comment type="catalytic activity">
    <reaction evidence="10 11">
        <text>UTP + L-glutamine + ATP + H2O = CTP + L-glutamate + ADP + phosphate + 2 H(+)</text>
        <dbReference type="Rhea" id="RHEA:26426"/>
        <dbReference type="ChEBI" id="CHEBI:15377"/>
        <dbReference type="ChEBI" id="CHEBI:15378"/>
        <dbReference type="ChEBI" id="CHEBI:29985"/>
        <dbReference type="ChEBI" id="CHEBI:30616"/>
        <dbReference type="ChEBI" id="CHEBI:37563"/>
        <dbReference type="ChEBI" id="CHEBI:43474"/>
        <dbReference type="ChEBI" id="CHEBI:46398"/>
        <dbReference type="ChEBI" id="CHEBI:58359"/>
        <dbReference type="ChEBI" id="CHEBI:456216"/>
        <dbReference type="EC" id="6.3.4.2"/>
    </reaction>
</comment>
<evidence type="ECO:0000256" key="9">
    <source>
        <dbReference type="ARBA" id="ARBA00022975"/>
    </source>
</evidence>
<keyword evidence="5 11" id="KW-0547">Nucleotide-binding</keyword>
<dbReference type="Pfam" id="PF06418">
    <property type="entry name" value="CTP_synth_N"/>
    <property type="match status" value="1"/>
</dbReference>
<organism evidence="15 16">
    <name type="scientific">Flavonifractor plautii</name>
    <name type="common">Fusobacterium plautii</name>
    <dbReference type="NCBI Taxonomy" id="292800"/>
    <lineage>
        <taxon>Bacteria</taxon>
        <taxon>Bacillati</taxon>
        <taxon>Bacillota</taxon>
        <taxon>Clostridia</taxon>
        <taxon>Eubacteriales</taxon>
        <taxon>Oscillospiraceae</taxon>
        <taxon>Flavonifractor</taxon>
    </lineage>
</organism>
<comment type="subunit">
    <text evidence="11">Homotetramer.</text>
</comment>
<dbReference type="PROSITE" id="PS51273">
    <property type="entry name" value="GATASE_TYPE_1"/>
    <property type="match status" value="1"/>
</dbReference>
<dbReference type="GO" id="GO:0042802">
    <property type="term" value="F:identical protein binding"/>
    <property type="evidence" value="ECO:0007669"/>
    <property type="project" value="TreeGrafter"/>
</dbReference>
<keyword evidence="6 11" id="KW-0067">ATP-binding</keyword>
<dbReference type="RefSeq" id="WP_195306967.1">
    <property type="nucleotide sequence ID" value="NZ_JADNAN010000081.1"/>
</dbReference>
<evidence type="ECO:0000259" key="13">
    <source>
        <dbReference type="Pfam" id="PF00117"/>
    </source>
</evidence>
<reference evidence="15 16" key="1">
    <citation type="submission" date="2015-09" db="EMBL/GenBank/DDBJ databases">
        <authorList>
            <consortium name="Pathogen Informatics"/>
        </authorList>
    </citation>
    <scope>NUCLEOTIDE SEQUENCE [LARGE SCALE GENOMIC DNA]</scope>
    <source>
        <strain evidence="15 16">2789STDY5608854</strain>
    </source>
</reference>
<keyword evidence="7 11" id="KW-0460">Magnesium</keyword>
<feature type="binding site" evidence="11">
    <location>
        <position position="141"/>
    </location>
    <ligand>
        <name>Mg(2+)</name>
        <dbReference type="ChEBI" id="CHEBI:18420"/>
    </ligand>
</feature>
<feature type="region of interest" description="Disordered" evidence="12">
    <location>
        <begin position="533"/>
        <end position="568"/>
    </location>
</feature>
<dbReference type="EC" id="6.3.4.2" evidence="11"/>
<dbReference type="GO" id="GO:0097268">
    <property type="term" value="C:cytoophidium"/>
    <property type="evidence" value="ECO:0007669"/>
    <property type="project" value="UniProtKB-ARBA"/>
</dbReference>
<dbReference type="FunFam" id="3.40.50.300:FF:000009">
    <property type="entry name" value="CTP synthase"/>
    <property type="match status" value="1"/>
</dbReference>
<keyword evidence="3 11" id="KW-0436">Ligase</keyword>
<evidence type="ECO:0000313" key="15">
    <source>
        <dbReference type="EMBL" id="CUO10423.1"/>
    </source>
</evidence>
<dbReference type="PANTHER" id="PTHR11550:SF0">
    <property type="entry name" value="CTP SYNTHASE-RELATED"/>
    <property type="match status" value="1"/>
</dbReference>
<dbReference type="Gene3D" id="3.40.50.300">
    <property type="entry name" value="P-loop containing nucleotide triphosphate hydrolases"/>
    <property type="match status" value="1"/>
</dbReference>
<dbReference type="GO" id="GO:0046872">
    <property type="term" value="F:metal ion binding"/>
    <property type="evidence" value="ECO:0007669"/>
    <property type="project" value="UniProtKB-KW"/>
</dbReference>
<feature type="region of interest" description="Amidoligase domain" evidence="11">
    <location>
        <begin position="1"/>
        <end position="267"/>
    </location>
</feature>
<feature type="domain" description="Glutamine amidotransferase" evidence="13">
    <location>
        <begin position="302"/>
        <end position="526"/>
    </location>
</feature>
<comment type="activity regulation">
    <text evidence="11">Allosterically activated by GTP, when glutamine is the substrate; GTP has no effect on the reaction when ammonia is the substrate. The allosteric effector GTP functions by stabilizing the protein conformation that binds the tetrahedral intermediate(s) formed during glutamine hydrolysis. Inhibited by the product CTP, via allosteric rather than competitive inhibition.</text>
</comment>
<dbReference type="InterPro" id="IPR004468">
    <property type="entry name" value="CTP_synthase"/>
</dbReference>
<feature type="binding site" evidence="11">
    <location>
        <begin position="382"/>
        <end position="385"/>
    </location>
    <ligand>
        <name>L-glutamine</name>
        <dbReference type="ChEBI" id="CHEBI:58359"/>
    </ligand>
</feature>
<feature type="binding site" evidence="11">
    <location>
        <position position="405"/>
    </location>
    <ligand>
        <name>L-glutamine</name>
        <dbReference type="ChEBI" id="CHEBI:58359"/>
    </ligand>
</feature>
<dbReference type="UniPathway" id="UPA00159">
    <property type="reaction ID" value="UER00277"/>
</dbReference>
<keyword evidence="9 11" id="KW-0665">Pyrimidine biosynthesis</keyword>
<comment type="caution">
    <text evidence="11">Lacks conserved residue(s) required for the propagation of feature annotation.</text>
</comment>
<feature type="binding site" evidence="11">
    <location>
        <begin position="14"/>
        <end position="19"/>
    </location>
    <ligand>
        <name>ATP</name>
        <dbReference type="ChEBI" id="CHEBI:30616"/>
    </ligand>
</feature>
<comment type="similarity">
    <text evidence="2 11">Belongs to the CTP synthase family.</text>
</comment>
<comment type="catalytic activity">
    <reaction evidence="11">
        <text>L-glutamine + H2O = L-glutamate + NH4(+)</text>
        <dbReference type="Rhea" id="RHEA:15889"/>
        <dbReference type="ChEBI" id="CHEBI:15377"/>
        <dbReference type="ChEBI" id="CHEBI:28938"/>
        <dbReference type="ChEBI" id="CHEBI:29985"/>
        <dbReference type="ChEBI" id="CHEBI:58359"/>
    </reaction>
</comment>
<dbReference type="CDD" id="cd03113">
    <property type="entry name" value="CTPS_N"/>
    <property type="match status" value="1"/>
</dbReference>
<feature type="active site" evidence="11">
    <location>
        <position position="509"/>
    </location>
</feature>
<dbReference type="HAMAP" id="MF_01227">
    <property type="entry name" value="PyrG"/>
    <property type="match status" value="1"/>
</dbReference>
<feature type="binding site" evidence="11">
    <location>
        <position position="462"/>
    </location>
    <ligand>
        <name>L-glutamine</name>
        <dbReference type="ChEBI" id="CHEBI:58359"/>
    </ligand>
</feature>
<keyword evidence="4 11" id="KW-0479">Metal-binding</keyword>
<dbReference type="GO" id="GO:0005829">
    <property type="term" value="C:cytosol"/>
    <property type="evidence" value="ECO:0007669"/>
    <property type="project" value="TreeGrafter"/>
</dbReference>
<dbReference type="Proteomes" id="UP000095746">
    <property type="component" value="Unassembled WGS sequence"/>
</dbReference>
<feature type="binding site" evidence="11">
    <location>
        <position position="13"/>
    </location>
    <ligand>
        <name>UTP</name>
        <dbReference type="ChEBI" id="CHEBI:46398"/>
    </ligand>
</feature>
<dbReference type="Pfam" id="PF00117">
    <property type="entry name" value="GATase"/>
    <property type="match status" value="1"/>
</dbReference>
<evidence type="ECO:0000256" key="4">
    <source>
        <dbReference type="ARBA" id="ARBA00022723"/>
    </source>
</evidence>
<comment type="pathway">
    <text evidence="1 11">Pyrimidine metabolism; CTP biosynthesis via de novo pathway; CTP from UDP: step 2/2.</text>
</comment>
<name>A0A174CBM9_FLAPL</name>
<proteinExistence type="inferred from homology"/>
<comment type="catalytic activity">
    <reaction evidence="11">
        <text>UTP + NH4(+) + ATP = CTP + ADP + phosphate + 2 H(+)</text>
        <dbReference type="Rhea" id="RHEA:16597"/>
        <dbReference type="ChEBI" id="CHEBI:15378"/>
        <dbReference type="ChEBI" id="CHEBI:28938"/>
        <dbReference type="ChEBI" id="CHEBI:30616"/>
        <dbReference type="ChEBI" id="CHEBI:37563"/>
        <dbReference type="ChEBI" id="CHEBI:43474"/>
        <dbReference type="ChEBI" id="CHEBI:46398"/>
        <dbReference type="ChEBI" id="CHEBI:456216"/>
    </reaction>
</comment>
<feature type="binding site" evidence="11">
    <location>
        <begin position="188"/>
        <end position="193"/>
    </location>
    <ligand>
        <name>CTP</name>
        <dbReference type="ChEBI" id="CHEBI:37563"/>
        <note>allosteric inhibitor</note>
    </ligand>
</feature>
<dbReference type="AlphaFoldDB" id="A0A174CBM9"/>
<dbReference type="Gene3D" id="3.40.50.880">
    <property type="match status" value="1"/>
</dbReference>
<feature type="binding site" evidence="11">
    <location>
        <position position="224"/>
    </location>
    <ligand>
        <name>CTP</name>
        <dbReference type="ChEBI" id="CHEBI:37563"/>
        <note>allosteric inhibitor</note>
    </ligand>
</feature>
<feature type="binding site" evidence="11">
    <location>
        <position position="354"/>
    </location>
    <ligand>
        <name>L-glutamine</name>
        <dbReference type="ChEBI" id="CHEBI:58359"/>
    </ligand>
</feature>
<feature type="domain" description="CTP synthase N-terminal" evidence="14">
    <location>
        <begin position="3"/>
        <end position="267"/>
    </location>
</feature>
<feature type="binding site" evidence="11">
    <location>
        <position position="71"/>
    </location>
    <ligand>
        <name>Mg(2+)</name>
        <dbReference type="ChEBI" id="CHEBI:18420"/>
    </ligand>
</feature>
<dbReference type="FunFam" id="3.40.50.880:FF:000002">
    <property type="entry name" value="CTP synthase"/>
    <property type="match status" value="1"/>
</dbReference>
<evidence type="ECO:0000256" key="2">
    <source>
        <dbReference type="ARBA" id="ARBA00007533"/>
    </source>
</evidence>
<gene>
    <name evidence="11 15" type="primary">pyrG</name>
    <name evidence="15" type="ORF">ERS852411_00973</name>
</gene>
<evidence type="ECO:0000256" key="7">
    <source>
        <dbReference type="ARBA" id="ARBA00022842"/>
    </source>
</evidence>
<comment type="function">
    <text evidence="11">Catalyzes the ATP-dependent amination of UTP to CTP with either L-glutamine or ammonia as the source of nitrogen. Regulates intracellular CTP levels through interactions with the four ribonucleotide triphosphates.</text>
</comment>
<feature type="binding site" evidence="11">
    <location>
        <position position="242"/>
    </location>
    <ligand>
        <name>ATP</name>
        <dbReference type="ChEBI" id="CHEBI:30616"/>
    </ligand>
</feature>
<dbReference type="NCBIfam" id="TIGR00337">
    <property type="entry name" value="PyrG"/>
    <property type="match status" value="1"/>
</dbReference>
<dbReference type="SUPFAM" id="SSF52317">
    <property type="entry name" value="Class I glutamine amidotransferase-like"/>
    <property type="match status" value="1"/>
</dbReference>
<evidence type="ECO:0000256" key="10">
    <source>
        <dbReference type="ARBA" id="ARBA00047781"/>
    </source>
</evidence>
<keyword evidence="8 11" id="KW-0315">Glutamine amidotransferase</keyword>
<feature type="binding site" evidence="11">
    <location>
        <position position="71"/>
    </location>
    <ligand>
        <name>ATP</name>
        <dbReference type="ChEBI" id="CHEBI:30616"/>
    </ligand>
</feature>
<dbReference type="PANTHER" id="PTHR11550">
    <property type="entry name" value="CTP SYNTHASE"/>
    <property type="match status" value="1"/>
</dbReference>
<dbReference type="GO" id="GO:0003883">
    <property type="term" value="F:CTP synthase activity"/>
    <property type="evidence" value="ECO:0007669"/>
    <property type="project" value="UniProtKB-UniRule"/>
</dbReference>
<evidence type="ECO:0000259" key="14">
    <source>
        <dbReference type="Pfam" id="PF06418"/>
    </source>
</evidence>
<dbReference type="GO" id="GO:0004359">
    <property type="term" value="F:glutaminase activity"/>
    <property type="evidence" value="ECO:0007669"/>
    <property type="project" value="RHEA"/>
</dbReference>
<dbReference type="InterPro" id="IPR033828">
    <property type="entry name" value="GATase1_CTP_Synthase"/>
</dbReference>
<evidence type="ECO:0000256" key="12">
    <source>
        <dbReference type="SAM" id="MobiDB-lite"/>
    </source>
</evidence>
<dbReference type="InterPro" id="IPR017456">
    <property type="entry name" value="CTP_synthase_N"/>
</dbReference>
<dbReference type="InterPro" id="IPR029062">
    <property type="entry name" value="Class_I_gatase-like"/>
</dbReference>
<evidence type="ECO:0000313" key="16">
    <source>
        <dbReference type="Proteomes" id="UP000095746"/>
    </source>
</evidence>
<feature type="active site" description="Nucleophile; for glutamine hydrolysis" evidence="11">
    <location>
        <position position="381"/>
    </location>
</feature>
<evidence type="ECO:0000256" key="8">
    <source>
        <dbReference type="ARBA" id="ARBA00022962"/>
    </source>
</evidence>
<evidence type="ECO:0000256" key="3">
    <source>
        <dbReference type="ARBA" id="ARBA00022598"/>
    </source>
</evidence>
<dbReference type="NCBIfam" id="NF003792">
    <property type="entry name" value="PRK05380.1"/>
    <property type="match status" value="1"/>
</dbReference>
<dbReference type="SUPFAM" id="SSF52540">
    <property type="entry name" value="P-loop containing nucleoside triphosphate hydrolases"/>
    <property type="match status" value="1"/>
</dbReference>
<evidence type="ECO:0000256" key="6">
    <source>
        <dbReference type="ARBA" id="ARBA00022840"/>
    </source>
</evidence>
<feature type="binding site" evidence="11">
    <location>
        <position position="13"/>
    </location>
    <ligand>
        <name>CTP</name>
        <dbReference type="ChEBI" id="CHEBI:37563"/>
        <note>allosteric inhibitor</note>
    </ligand>
</feature>
<accession>A0A174CBM9</accession>
<dbReference type="EMBL" id="CYZT01000045">
    <property type="protein sequence ID" value="CUO10423.1"/>
    <property type="molecule type" value="Genomic_DNA"/>
</dbReference>
<protein>
    <recommendedName>
        <fullName evidence="11">CTP synthase</fullName>
        <ecNumber evidence="11">6.3.4.2</ecNumber>
    </recommendedName>
    <alternativeName>
        <fullName evidence="11">Cytidine 5'-triphosphate synthase</fullName>
    </alternativeName>
    <alternativeName>
        <fullName evidence="11">Cytidine triphosphate synthetase</fullName>
        <shortName evidence="11">CTP synthetase</shortName>
        <shortName evidence="11">CTPS</shortName>
    </alternativeName>
    <alternativeName>
        <fullName evidence="11">UTP--ammonia ligase</fullName>
    </alternativeName>
</protein>
<dbReference type="CDD" id="cd01746">
    <property type="entry name" value="GATase1_CTP_Synthase"/>
    <property type="match status" value="1"/>
</dbReference>
<sequence length="568" mass="61865">MAKYIFITGGVVSGLGKGIAAASLGRLLKARGLKVALQKFDPYLNIDPGTMNPYQHGEVFVTEDGAETDLDLGHYERFTDEDLTVDSSITSGKVYWSVLSREREGAFLGGTVQVIPHITGEIKERIYRVGRREEVDVVITEIGGTVGDIESQPFLEAIRQVAAEVGRQNVLYLHVSLIVSIPGTGEPKSKPTQHSVKELLGLGIQPDVILCRCDGPVSQKVRDKIALFCNVPPERVISNETAPILYEVPLMLEEAGLAKAVCEVLGLPVSKPHLEEWRAMVERAKRPAGRLEIALVGKYVALHDAYISVVEALTHGGIENGVQVDVRWVDSEDINDSNAAELLAGCAGIIVPGGFGNRGIEGMISAVCWARENQVPYLGICLGMQMAVVEFARHVAGLADAHSSELAATAHPVIDLMPDQQGITDKGGTMRLGAYPCYITTHDTRAYQAYGAEDISERHRHRYEFNNDFRSLLAEKGLVLSGLSPDGKLVEMVELPDHPWFLAVQFHPEFKSRPNRAHPLFRDFVAAAKDYSGGGARKEMNSSNSAGGGENKENGFLPGWKVIRRNPG</sequence>
<evidence type="ECO:0000256" key="11">
    <source>
        <dbReference type="HAMAP-Rule" id="MF_01227"/>
    </source>
</evidence>
<feature type="binding site" evidence="11">
    <location>
        <begin position="148"/>
        <end position="150"/>
    </location>
    <ligand>
        <name>CTP</name>
        <dbReference type="ChEBI" id="CHEBI:37563"/>
        <note>allosteric inhibitor</note>
    </ligand>
</feature>
<dbReference type="GO" id="GO:0005524">
    <property type="term" value="F:ATP binding"/>
    <property type="evidence" value="ECO:0007669"/>
    <property type="project" value="UniProtKB-KW"/>
</dbReference>
<dbReference type="InterPro" id="IPR017926">
    <property type="entry name" value="GATASE"/>
</dbReference>
<comment type="miscellaneous">
    <text evidence="11">CTPSs have evolved a hybrid strategy for distinguishing between UTP and CTP. The overlapping regions of the product feedback inhibitory and substrate sites recognize a common feature in both compounds, the triphosphate moiety. To differentiate isosteric substrate and product pyrimidine rings, an additional pocket far from the expected kinase/ligase catalytic site, specifically recognizes the cytosine and ribose portions of the product inhibitor.</text>
</comment>
<evidence type="ECO:0000256" key="1">
    <source>
        <dbReference type="ARBA" id="ARBA00005171"/>
    </source>
</evidence>
<feature type="active site" evidence="11">
    <location>
        <position position="507"/>
    </location>
</feature>
<evidence type="ECO:0000256" key="5">
    <source>
        <dbReference type="ARBA" id="ARBA00022741"/>
    </source>
</evidence>